<name>A0A6J7JSV4_9ZZZZ</name>
<feature type="compositionally biased region" description="Acidic residues" evidence="1">
    <location>
        <begin position="138"/>
        <end position="150"/>
    </location>
</feature>
<feature type="compositionally biased region" description="Low complexity" evidence="1">
    <location>
        <begin position="128"/>
        <end position="137"/>
    </location>
</feature>
<dbReference type="AlphaFoldDB" id="A0A6J7JSV4"/>
<feature type="region of interest" description="Disordered" evidence="1">
    <location>
        <begin position="1"/>
        <end position="27"/>
    </location>
</feature>
<sequence length="178" mass="18112">MSKPNHSKSSTTKALEKATKDWRSAKKRERAARNALAAVVNEAVASGVMSENKVASVTAIPRMTIRKMLGKDELPTEAEAVGTDEEAVDAPSVDAPSFVAVAVVSEAQAVEPVAVVTDEVAADDSDADATVAAADGEPAGDEPAGDEPAGDEPAAPAPAFASPVTPTWASPPSSNFTT</sequence>
<reference evidence="2" key="1">
    <citation type="submission" date="2020-05" db="EMBL/GenBank/DDBJ databases">
        <authorList>
            <person name="Chiriac C."/>
            <person name="Salcher M."/>
            <person name="Ghai R."/>
            <person name="Kavagutti S V."/>
        </authorList>
    </citation>
    <scope>NUCLEOTIDE SEQUENCE</scope>
</reference>
<protein>
    <submittedName>
        <fullName evidence="2">Unannotated protein</fullName>
    </submittedName>
</protein>
<organism evidence="2">
    <name type="scientific">freshwater metagenome</name>
    <dbReference type="NCBI Taxonomy" id="449393"/>
    <lineage>
        <taxon>unclassified sequences</taxon>
        <taxon>metagenomes</taxon>
        <taxon>ecological metagenomes</taxon>
    </lineage>
</organism>
<evidence type="ECO:0000256" key="1">
    <source>
        <dbReference type="SAM" id="MobiDB-lite"/>
    </source>
</evidence>
<feature type="compositionally biased region" description="Polar residues" evidence="1">
    <location>
        <begin position="164"/>
        <end position="178"/>
    </location>
</feature>
<accession>A0A6J7JSV4</accession>
<gene>
    <name evidence="2" type="ORF">UFOPK3772_01276</name>
</gene>
<proteinExistence type="predicted"/>
<evidence type="ECO:0000313" key="2">
    <source>
        <dbReference type="EMBL" id="CAB4946690.1"/>
    </source>
</evidence>
<feature type="region of interest" description="Disordered" evidence="1">
    <location>
        <begin position="120"/>
        <end position="178"/>
    </location>
</feature>
<dbReference type="EMBL" id="CAFBNE010000033">
    <property type="protein sequence ID" value="CAB4946690.1"/>
    <property type="molecule type" value="Genomic_DNA"/>
</dbReference>
<feature type="compositionally biased region" description="Basic and acidic residues" evidence="1">
    <location>
        <begin position="14"/>
        <end position="24"/>
    </location>
</feature>